<sequence length="69" mass="7974">MVKITWTENALLDIEEIASFIEKDSFKAAQKQVLKFFAVEESLNSHIKVGRTVPEFLSEDVREIIVDNY</sequence>
<gene>
    <name evidence="2" type="ORF">KI659_15775</name>
</gene>
<organism evidence="2 3">
    <name type="scientific">Litoribacter ruber</name>
    <dbReference type="NCBI Taxonomy" id="702568"/>
    <lineage>
        <taxon>Bacteria</taxon>
        <taxon>Pseudomonadati</taxon>
        <taxon>Bacteroidota</taxon>
        <taxon>Cytophagia</taxon>
        <taxon>Cytophagales</taxon>
        <taxon>Cyclobacteriaceae</taxon>
        <taxon>Litoribacter</taxon>
    </lineage>
</organism>
<evidence type="ECO:0000313" key="2">
    <source>
        <dbReference type="EMBL" id="MBS9525475.1"/>
    </source>
</evidence>
<dbReference type="AlphaFoldDB" id="A0AAP2CK77"/>
<dbReference type="Proteomes" id="UP001319104">
    <property type="component" value="Unassembled WGS sequence"/>
</dbReference>
<dbReference type="Gene3D" id="3.30.2310.20">
    <property type="entry name" value="RelE-like"/>
    <property type="match status" value="1"/>
</dbReference>
<dbReference type="RefSeq" id="WP_213946336.1">
    <property type="nucleotide sequence ID" value="NZ_JAHCMY010000013.1"/>
</dbReference>
<reference evidence="2 3" key="1">
    <citation type="submission" date="2021-05" db="EMBL/GenBank/DDBJ databases">
        <authorList>
            <person name="Zhang Z.D."/>
            <person name="Osman G."/>
        </authorList>
    </citation>
    <scope>NUCLEOTIDE SEQUENCE [LARGE SCALE GENOMIC DNA]</scope>
    <source>
        <strain evidence="2 3">KCTC 32217</strain>
    </source>
</reference>
<dbReference type="EMBL" id="JAHCMY010000013">
    <property type="protein sequence ID" value="MBS9525475.1"/>
    <property type="molecule type" value="Genomic_DNA"/>
</dbReference>
<protein>
    <submittedName>
        <fullName evidence="2">Type II toxin-antitoxin system RelE/ParE family toxin</fullName>
    </submittedName>
</protein>
<dbReference type="InterPro" id="IPR007712">
    <property type="entry name" value="RelE/ParE_toxin"/>
</dbReference>
<name>A0AAP2CK77_9BACT</name>
<evidence type="ECO:0000256" key="1">
    <source>
        <dbReference type="ARBA" id="ARBA00022649"/>
    </source>
</evidence>
<keyword evidence="1" id="KW-1277">Toxin-antitoxin system</keyword>
<keyword evidence="3" id="KW-1185">Reference proteome</keyword>
<comment type="caution">
    <text evidence="2">The sequence shown here is derived from an EMBL/GenBank/DDBJ whole genome shotgun (WGS) entry which is preliminary data.</text>
</comment>
<dbReference type="Pfam" id="PF05016">
    <property type="entry name" value="ParE_toxin"/>
    <property type="match status" value="1"/>
</dbReference>
<evidence type="ECO:0000313" key="3">
    <source>
        <dbReference type="Proteomes" id="UP001319104"/>
    </source>
</evidence>
<proteinExistence type="predicted"/>
<dbReference type="InterPro" id="IPR035093">
    <property type="entry name" value="RelE/ParE_toxin_dom_sf"/>
</dbReference>
<accession>A0AAP2CK77</accession>